<dbReference type="Gene3D" id="1.10.760.10">
    <property type="entry name" value="Cytochrome c-like domain"/>
    <property type="match status" value="1"/>
</dbReference>
<evidence type="ECO:0000256" key="6">
    <source>
        <dbReference type="SAM" id="SignalP"/>
    </source>
</evidence>
<dbReference type="GO" id="GO:0020037">
    <property type="term" value="F:heme binding"/>
    <property type="evidence" value="ECO:0007669"/>
    <property type="project" value="InterPro"/>
</dbReference>
<dbReference type="AlphaFoldDB" id="A0A7C2NUU5"/>
<feature type="region of interest" description="Disordered" evidence="5">
    <location>
        <begin position="113"/>
        <end position="153"/>
    </location>
</feature>
<dbReference type="InterPro" id="IPR036909">
    <property type="entry name" value="Cyt_c-like_dom_sf"/>
</dbReference>
<proteinExistence type="predicted"/>
<evidence type="ECO:0000259" key="7">
    <source>
        <dbReference type="PROSITE" id="PS51007"/>
    </source>
</evidence>
<reference evidence="8" key="1">
    <citation type="journal article" date="2020" name="mSystems">
        <title>Genome- and Community-Level Interaction Insights into Carbon Utilization and Element Cycling Functions of Hydrothermarchaeota in Hydrothermal Sediment.</title>
        <authorList>
            <person name="Zhou Z."/>
            <person name="Liu Y."/>
            <person name="Xu W."/>
            <person name="Pan J."/>
            <person name="Luo Z.H."/>
            <person name="Li M."/>
        </authorList>
    </citation>
    <scope>NUCLEOTIDE SEQUENCE [LARGE SCALE GENOMIC DNA]</scope>
    <source>
        <strain evidence="8">SpSt-339</strain>
    </source>
</reference>
<keyword evidence="2 4" id="KW-0479">Metal-binding</keyword>
<dbReference type="InterPro" id="IPR013427">
    <property type="entry name" value="Haem-bd_dom_put"/>
</dbReference>
<sequence>MSRLLIGLCLLSSVGTAVAAPPRVLDDRLKLDLFAEQPQIVTPTGIDVDHRGRVWAIESNTHFPPEGYAGHPTDRVLILEDTNADGRADKVTTFADGFTHAMSVVVKPVWLDEPAVGSKPGSGGTGEKGRADEKTPPTTSPSLSPSPPLPGSPSALTVFLATRKDILLLRDTDGDLKADEQTTLVRLDTPGNYPHNGLAGIAFDALGWMFFGFGENLGADYKLIGSDGVTLSGGGEGGNMYRCRPDGTKLERWATGFWNPHASCFDAFGRLFTVDNDPDSRPPCRLLHIIPGGDYGYRFRNGRKGTHPFTAWNGEIPGTLPMVSGTGEAPSGILCYESDGFPDDYLGTLLVGSWGDHRIDQFVLEPKGASFTSRPKPIVQGDDTFRPVGLALAPDGSVYFTDWVLRDYKLHGKGRVWRLSNTDPSQHDSGVMRLHGPLPGEQLKSNRLSERRWIARVAQDQADIREMLLRVLTSPRMSSRSRVEALWGLANCPDIKSSDFLGSPDNRFEYLRNADEVTEAAVRLSGQLMTGIDWQGVPDNVARNLSRPAIARVLGESIEHYRPDLAKYNLAGIAWVALLEQESDPFLQFHALHSMYGMNGLDVEPSIFKADRVNAQKSRVVDTYMVLLARHQKPRDTAVPSAALKSTWDAVRFAAVQWIGEERLSDLQPDVERLLNDPQTTPKLLLACLATLSLLDGVPAAEFEKTPPTQYLLPLIADASKPAALRATALRLLPAGTPELPAARLVEFLKSDDAALQLEAIRTLAQSPRKEAVAALCEIVANPQATTELRCEALLALSAVGREQSESSRVDALLLDGIENRWRLRDPSDAEMLRLEAVRAARPRANETTFRDALMKAREPASEGSALRAAIDLALTGKNDSGPQPSALDPQPSHGRRVFFSPHGPQCAKCHTVHGRGGKIGPDLSVIARTMNREKLHDSIVNPSKEISPYFLTWVVATHSGKAYTGLIVSENGGRDLAVGDAEGNVTTIPWDDIESRTPSPVSVMPQGLHQRMTPQEFADLLGYLETLK</sequence>
<dbReference type="GO" id="GO:0009055">
    <property type="term" value="F:electron transfer activity"/>
    <property type="evidence" value="ECO:0007669"/>
    <property type="project" value="InterPro"/>
</dbReference>
<dbReference type="Pfam" id="PF23500">
    <property type="entry name" value="DUF7133"/>
    <property type="match status" value="2"/>
</dbReference>
<evidence type="ECO:0000256" key="2">
    <source>
        <dbReference type="ARBA" id="ARBA00022723"/>
    </source>
</evidence>
<dbReference type="Gene3D" id="1.25.10.10">
    <property type="entry name" value="Leucine-rich Repeat Variant"/>
    <property type="match status" value="1"/>
</dbReference>
<feature type="signal peptide" evidence="6">
    <location>
        <begin position="1"/>
        <end position="19"/>
    </location>
</feature>
<dbReference type="SUPFAM" id="SSF48371">
    <property type="entry name" value="ARM repeat"/>
    <property type="match status" value="1"/>
</dbReference>
<dbReference type="GO" id="GO:0046872">
    <property type="term" value="F:metal ion binding"/>
    <property type="evidence" value="ECO:0007669"/>
    <property type="project" value="UniProtKB-KW"/>
</dbReference>
<dbReference type="SUPFAM" id="SSF50952">
    <property type="entry name" value="Soluble quinoprotein glucose dehydrogenase"/>
    <property type="match status" value="1"/>
</dbReference>
<name>A0A7C2NUU5_9PLAN</name>
<evidence type="ECO:0000256" key="1">
    <source>
        <dbReference type="ARBA" id="ARBA00022617"/>
    </source>
</evidence>
<dbReference type="Gene3D" id="2.120.10.30">
    <property type="entry name" value="TolB, C-terminal domain"/>
    <property type="match status" value="1"/>
</dbReference>
<protein>
    <submittedName>
        <fullName evidence="8">C-type cytochrome</fullName>
    </submittedName>
</protein>
<dbReference type="PANTHER" id="PTHR33546">
    <property type="entry name" value="LARGE, MULTIFUNCTIONAL SECRETED PROTEIN-RELATED"/>
    <property type="match status" value="1"/>
</dbReference>
<dbReference type="InterPro" id="IPR011989">
    <property type="entry name" value="ARM-like"/>
</dbReference>
<evidence type="ECO:0000256" key="5">
    <source>
        <dbReference type="SAM" id="MobiDB-lite"/>
    </source>
</evidence>
<dbReference type="EMBL" id="DSOK01000011">
    <property type="protein sequence ID" value="HEN13911.1"/>
    <property type="molecule type" value="Genomic_DNA"/>
</dbReference>
<keyword evidence="1 4" id="KW-0349">Heme</keyword>
<dbReference type="NCBIfam" id="TIGR02604">
    <property type="entry name" value="Piru_Ver_Nterm"/>
    <property type="match status" value="1"/>
</dbReference>
<feature type="domain" description="Cytochrome c" evidence="7">
    <location>
        <begin position="890"/>
        <end position="1029"/>
    </location>
</feature>
<gene>
    <name evidence="8" type="ORF">ENQ76_00380</name>
</gene>
<keyword evidence="3 4" id="KW-0408">Iron</keyword>
<dbReference type="InterPro" id="IPR055557">
    <property type="entry name" value="DUF7133"/>
</dbReference>
<feature type="region of interest" description="Disordered" evidence="5">
    <location>
        <begin position="876"/>
        <end position="895"/>
    </location>
</feature>
<comment type="caution">
    <text evidence="8">The sequence shown here is derived from an EMBL/GenBank/DDBJ whole genome shotgun (WGS) entry which is preliminary data.</text>
</comment>
<dbReference type="PANTHER" id="PTHR33546:SF1">
    <property type="entry name" value="LARGE, MULTIFUNCTIONAL SECRETED PROTEIN"/>
    <property type="match status" value="1"/>
</dbReference>
<dbReference type="InterPro" id="IPR013428">
    <property type="entry name" value="Membrane-bound_put_N"/>
</dbReference>
<dbReference type="InterPro" id="IPR011041">
    <property type="entry name" value="Quinoprot_gluc/sorb_DH_b-prop"/>
</dbReference>
<dbReference type="NCBIfam" id="TIGR02603">
    <property type="entry name" value="CxxCH_TIGR02603"/>
    <property type="match status" value="1"/>
</dbReference>
<feature type="chain" id="PRO_5027796614" evidence="6">
    <location>
        <begin position="20"/>
        <end position="1029"/>
    </location>
</feature>
<dbReference type="InterPro" id="IPR016024">
    <property type="entry name" value="ARM-type_fold"/>
</dbReference>
<dbReference type="InterPro" id="IPR009056">
    <property type="entry name" value="Cyt_c-like_dom"/>
</dbReference>
<dbReference type="PROSITE" id="PS51007">
    <property type="entry name" value="CYTC"/>
    <property type="match status" value="1"/>
</dbReference>
<dbReference type="SUPFAM" id="SSF46626">
    <property type="entry name" value="Cytochrome c"/>
    <property type="match status" value="1"/>
</dbReference>
<organism evidence="8">
    <name type="scientific">Schlesneria paludicola</name>
    <dbReference type="NCBI Taxonomy" id="360056"/>
    <lineage>
        <taxon>Bacteria</taxon>
        <taxon>Pseudomonadati</taxon>
        <taxon>Planctomycetota</taxon>
        <taxon>Planctomycetia</taxon>
        <taxon>Planctomycetales</taxon>
        <taxon>Planctomycetaceae</taxon>
        <taxon>Schlesneria</taxon>
    </lineage>
</organism>
<evidence type="ECO:0000313" key="8">
    <source>
        <dbReference type="EMBL" id="HEN13911.1"/>
    </source>
</evidence>
<evidence type="ECO:0000256" key="3">
    <source>
        <dbReference type="ARBA" id="ARBA00023004"/>
    </source>
</evidence>
<keyword evidence="6" id="KW-0732">Signal</keyword>
<dbReference type="InterPro" id="IPR011042">
    <property type="entry name" value="6-blade_b-propeller_TolB-like"/>
</dbReference>
<evidence type="ECO:0000256" key="4">
    <source>
        <dbReference type="PROSITE-ProRule" id="PRU00433"/>
    </source>
</evidence>
<accession>A0A7C2NUU5</accession>